<dbReference type="Pfam" id="PF14856">
    <property type="entry name" value="Hce2"/>
    <property type="match status" value="1"/>
</dbReference>
<accession>A0A9P4QN59</accession>
<name>A0A9P4QN59_9PLEO</name>
<evidence type="ECO:0000259" key="2">
    <source>
        <dbReference type="Pfam" id="PF14856"/>
    </source>
</evidence>
<feature type="signal peptide" evidence="1">
    <location>
        <begin position="1"/>
        <end position="22"/>
    </location>
</feature>
<keyword evidence="1" id="KW-0732">Signal</keyword>
<evidence type="ECO:0000313" key="4">
    <source>
        <dbReference type="Proteomes" id="UP000799444"/>
    </source>
</evidence>
<proteinExistence type="predicted"/>
<gene>
    <name evidence="3" type="ORF">EJ04DRAFT_593461</name>
</gene>
<comment type="caution">
    <text evidence="3">The sequence shown here is derived from an EMBL/GenBank/DDBJ whole genome shotgun (WGS) entry which is preliminary data.</text>
</comment>
<feature type="domain" description="Ecp2 effector protein-like" evidence="2">
    <location>
        <begin position="35"/>
        <end position="140"/>
    </location>
</feature>
<feature type="chain" id="PRO_5040366597" description="Ecp2 effector protein-like domain-containing protein" evidence="1">
    <location>
        <begin position="23"/>
        <end position="150"/>
    </location>
</feature>
<dbReference type="InterPro" id="IPR029226">
    <property type="entry name" value="Ecp2-like"/>
</dbReference>
<reference evidence="3" key="1">
    <citation type="journal article" date="2020" name="Stud. Mycol.">
        <title>101 Dothideomycetes genomes: a test case for predicting lifestyles and emergence of pathogens.</title>
        <authorList>
            <person name="Haridas S."/>
            <person name="Albert R."/>
            <person name="Binder M."/>
            <person name="Bloem J."/>
            <person name="Labutti K."/>
            <person name="Salamov A."/>
            <person name="Andreopoulos B."/>
            <person name="Baker S."/>
            <person name="Barry K."/>
            <person name="Bills G."/>
            <person name="Bluhm B."/>
            <person name="Cannon C."/>
            <person name="Castanera R."/>
            <person name="Culley D."/>
            <person name="Daum C."/>
            <person name="Ezra D."/>
            <person name="Gonzalez J."/>
            <person name="Henrissat B."/>
            <person name="Kuo A."/>
            <person name="Liang C."/>
            <person name="Lipzen A."/>
            <person name="Lutzoni F."/>
            <person name="Magnuson J."/>
            <person name="Mondo S."/>
            <person name="Nolan M."/>
            <person name="Ohm R."/>
            <person name="Pangilinan J."/>
            <person name="Park H.-J."/>
            <person name="Ramirez L."/>
            <person name="Alfaro M."/>
            <person name="Sun H."/>
            <person name="Tritt A."/>
            <person name="Yoshinaga Y."/>
            <person name="Zwiers L.-H."/>
            <person name="Turgeon B."/>
            <person name="Goodwin S."/>
            <person name="Spatafora J."/>
            <person name="Crous P."/>
            <person name="Grigoriev I."/>
        </authorList>
    </citation>
    <scope>NUCLEOTIDE SEQUENCE</scope>
    <source>
        <strain evidence="3">CBS 125425</strain>
    </source>
</reference>
<organism evidence="3 4">
    <name type="scientific">Polyplosphaeria fusca</name>
    <dbReference type="NCBI Taxonomy" id="682080"/>
    <lineage>
        <taxon>Eukaryota</taxon>
        <taxon>Fungi</taxon>
        <taxon>Dikarya</taxon>
        <taxon>Ascomycota</taxon>
        <taxon>Pezizomycotina</taxon>
        <taxon>Dothideomycetes</taxon>
        <taxon>Pleosporomycetidae</taxon>
        <taxon>Pleosporales</taxon>
        <taxon>Tetraplosphaeriaceae</taxon>
        <taxon>Polyplosphaeria</taxon>
    </lineage>
</organism>
<dbReference type="AlphaFoldDB" id="A0A9P4QN59"/>
<sequence>MYIFTSALSLLPFLALVGNTYADACTGNPSDTLDCTILTYTDTTTKISNAPTPGQCDDTCSHIFGDAGDWIVDFRGQPDGYIDHPIGNPCQLRIGRGQGEPKDYYFFMTNQDMANIIGEVEKRFGGLHNGKVAAQGTMECGGHKAVWYVD</sequence>
<keyword evidence="4" id="KW-1185">Reference proteome</keyword>
<protein>
    <recommendedName>
        <fullName evidence="2">Ecp2 effector protein-like domain-containing protein</fullName>
    </recommendedName>
</protein>
<evidence type="ECO:0000313" key="3">
    <source>
        <dbReference type="EMBL" id="KAF2727926.1"/>
    </source>
</evidence>
<dbReference type="EMBL" id="ML996304">
    <property type="protein sequence ID" value="KAF2727926.1"/>
    <property type="molecule type" value="Genomic_DNA"/>
</dbReference>
<dbReference type="Proteomes" id="UP000799444">
    <property type="component" value="Unassembled WGS sequence"/>
</dbReference>
<dbReference type="OrthoDB" id="73875at2759"/>
<evidence type="ECO:0000256" key="1">
    <source>
        <dbReference type="SAM" id="SignalP"/>
    </source>
</evidence>